<proteinExistence type="predicted"/>
<dbReference type="PANTHER" id="PTHR45980">
    <property type="match status" value="1"/>
</dbReference>
<name>A0ABD3AJT3_9GENT</name>
<evidence type="ECO:0000313" key="2">
    <source>
        <dbReference type="EMBL" id="KAL3531413.1"/>
    </source>
</evidence>
<dbReference type="EMBL" id="JBJUIK010000004">
    <property type="protein sequence ID" value="KAL3531413.1"/>
    <property type="molecule type" value="Genomic_DNA"/>
</dbReference>
<comment type="caution">
    <text evidence="2">The sequence shown here is derived from an EMBL/GenBank/DDBJ whole genome shotgun (WGS) entry which is preliminary data.</text>
</comment>
<dbReference type="Proteomes" id="UP001630127">
    <property type="component" value="Unassembled WGS sequence"/>
</dbReference>
<evidence type="ECO:0000313" key="3">
    <source>
        <dbReference type="Proteomes" id="UP001630127"/>
    </source>
</evidence>
<dbReference type="AlphaFoldDB" id="A0ABD3AJT3"/>
<organism evidence="2 3">
    <name type="scientific">Cinchona calisaya</name>
    <dbReference type="NCBI Taxonomy" id="153742"/>
    <lineage>
        <taxon>Eukaryota</taxon>
        <taxon>Viridiplantae</taxon>
        <taxon>Streptophyta</taxon>
        <taxon>Embryophyta</taxon>
        <taxon>Tracheophyta</taxon>
        <taxon>Spermatophyta</taxon>
        <taxon>Magnoliopsida</taxon>
        <taxon>eudicotyledons</taxon>
        <taxon>Gunneridae</taxon>
        <taxon>Pentapetalae</taxon>
        <taxon>asterids</taxon>
        <taxon>lamiids</taxon>
        <taxon>Gentianales</taxon>
        <taxon>Rubiaceae</taxon>
        <taxon>Cinchonoideae</taxon>
        <taxon>Cinchoneae</taxon>
        <taxon>Cinchona</taxon>
    </lineage>
</organism>
<evidence type="ECO:0000256" key="1">
    <source>
        <dbReference type="SAM" id="MobiDB-lite"/>
    </source>
</evidence>
<feature type="region of interest" description="Disordered" evidence="1">
    <location>
        <begin position="40"/>
        <end position="69"/>
    </location>
</feature>
<reference evidence="2 3" key="1">
    <citation type="submission" date="2024-11" db="EMBL/GenBank/DDBJ databases">
        <title>A near-complete genome assembly of Cinchona calisaya.</title>
        <authorList>
            <person name="Lian D.C."/>
            <person name="Zhao X.W."/>
            <person name="Wei L."/>
        </authorList>
    </citation>
    <scope>NUCLEOTIDE SEQUENCE [LARGE SCALE GENOMIC DNA]</scope>
    <source>
        <tissue evidence="2">Nenye</tissue>
    </source>
</reference>
<gene>
    <name evidence="2" type="ORF">ACH5RR_010735</name>
</gene>
<dbReference type="PANTHER" id="PTHR45980:SF6">
    <property type="entry name" value="PROTEASE DO-LIKE 2, CHLOROPLASTIC"/>
    <property type="match status" value="1"/>
</dbReference>
<sequence length="316" mass="35490">MAIAAATVRFASLTSTGTSRYSPVSRRPSRSLIPKFQINQIPEPQNPNRMRKTCKRPLSSPRKSHAEVRKKPLHIRSSMGVLQKTNYIYQVVVEVKQGDLSLRRLDHLGCRKKGTKAETGNFQDAAFLNDVVKVYCTHTAPDYSLPWQQKQRQYTSSGRQVKVKRRGDDTKCVAKDVVTIVGYPLGGNTISVMKGVVSRIEVFRSDDVKHIGYVIPTTVVSHFLEDYQRNGKVHWFPLPWSVVAKVGESCSSCMLKSAIKNKGVLVQRVEPSSDASNVLKEGNVVVSFDDIRIGCERTVLFQSTECIAFRYIISQK</sequence>
<accession>A0ABD3AJT3</accession>
<keyword evidence="3" id="KW-1185">Reference proteome</keyword>
<protein>
    <submittedName>
        <fullName evidence="2">Uncharacterized protein</fullName>
    </submittedName>
</protein>